<evidence type="ECO:0000256" key="4">
    <source>
        <dbReference type="ARBA" id="ARBA00022679"/>
    </source>
</evidence>
<dbReference type="InterPro" id="IPR001173">
    <property type="entry name" value="Glyco_trans_2-like"/>
</dbReference>
<feature type="transmembrane region" description="Helical" evidence="8">
    <location>
        <begin position="269"/>
        <end position="288"/>
    </location>
</feature>
<evidence type="ECO:0000256" key="5">
    <source>
        <dbReference type="ARBA" id="ARBA00022692"/>
    </source>
</evidence>
<dbReference type="PANTHER" id="PTHR48090:SF1">
    <property type="entry name" value="PROPHAGE BACTOPRENOL GLUCOSYL TRANSFERASE HOMOLOG"/>
    <property type="match status" value="1"/>
</dbReference>
<keyword evidence="3" id="KW-0328">Glycosyltransferase</keyword>
<comment type="subcellular location">
    <subcellularLocation>
        <location evidence="1">Membrane</location>
        <topology evidence="1">Multi-pass membrane protein</topology>
    </subcellularLocation>
</comment>
<dbReference type="CDD" id="cd04187">
    <property type="entry name" value="DPM1_like_bac"/>
    <property type="match status" value="1"/>
</dbReference>
<proteinExistence type="predicted"/>
<dbReference type="Proteomes" id="UP000182179">
    <property type="component" value="Unassembled WGS sequence"/>
</dbReference>
<protein>
    <submittedName>
        <fullName evidence="10">Glycosyltransferase involved in cell wall bisynthesis</fullName>
    </submittedName>
</protein>
<dbReference type="Pfam" id="PF00535">
    <property type="entry name" value="Glycos_transf_2"/>
    <property type="match status" value="1"/>
</dbReference>
<dbReference type="RefSeq" id="WP_074851628.1">
    <property type="nucleotide sequence ID" value="NZ_FNTS01000002.1"/>
</dbReference>
<gene>
    <name evidence="10" type="ORF">SAMN04515675_3019</name>
</gene>
<organism evidence="10 11">
    <name type="scientific">Pseudomonas costantinii</name>
    <dbReference type="NCBI Taxonomy" id="168469"/>
    <lineage>
        <taxon>Bacteria</taxon>
        <taxon>Pseudomonadati</taxon>
        <taxon>Pseudomonadota</taxon>
        <taxon>Gammaproteobacteria</taxon>
        <taxon>Pseudomonadales</taxon>
        <taxon>Pseudomonadaceae</taxon>
        <taxon>Pseudomonas</taxon>
    </lineage>
</organism>
<dbReference type="PANTHER" id="PTHR48090">
    <property type="entry name" value="UNDECAPRENYL-PHOSPHATE 4-DEOXY-4-FORMAMIDO-L-ARABINOSE TRANSFERASE-RELATED"/>
    <property type="match status" value="1"/>
</dbReference>
<keyword evidence="7 8" id="KW-0472">Membrane</keyword>
<sequence>MNLSRPERVPRPLLSVIVCCYNEAKVLPIFHRRVMAVLDTLSIRYELLYVNDGSRDGSQALLSHFCQTPGVRCLNLSRNFGKEAAMVAGIDHAQGDAILFIDVDLQDPPELIPLMVHHWLSGRDIVNMQRRSRVSDTSGKRISAHLYYKLMGFLADKFDVPPDVSDFRLIGPAPLAALRAMPERTRFMKGLISWLGFNTIEVPYDREPRTAGQTKWGPLALVDLGIEGVLALSRKPLRWFSWLSLLIFISTLVFIIQQFSVETLSTHHFILAVAAFIALGTAMIGEYLGATLSEVRQRPIYLLNSQFGETLCLPGKPGTTPALEQETT</sequence>
<name>A0A1H5EE02_9PSED</name>
<dbReference type="EMBL" id="FNTS01000002">
    <property type="protein sequence ID" value="SED89443.1"/>
    <property type="molecule type" value="Genomic_DNA"/>
</dbReference>
<keyword evidence="6 8" id="KW-1133">Transmembrane helix</keyword>
<keyword evidence="11" id="KW-1185">Reference proteome</keyword>
<comment type="caution">
    <text evidence="10">The sequence shown here is derived from an EMBL/GenBank/DDBJ whole genome shotgun (WGS) entry which is preliminary data.</text>
</comment>
<dbReference type="Gene3D" id="3.90.550.10">
    <property type="entry name" value="Spore Coat Polysaccharide Biosynthesis Protein SpsA, Chain A"/>
    <property type="match status" value="1"/>
</dbReference>
<evidence type="ECO:0000256" key="8">
    <source>
        <dbReference type="SAM" id="Phobius"/>
    </source>
</evidence>
<evidence type="ECO:0000256" key="2">
    <source>
        <dbReference type="ARBA" id="ARBA00022519"/>
    </source>
</evidence>
<feature type="transmembrane region" description="Helical" evidence="8">
    <location>
        <begin position="239"/>
        <end position="257"/>
    </location>
</feature>
<dbReference type="InterPro" id="IPR050256">
    <property type="entry name" value="Glycosyltransferase_2"/>
</dbReference>
<evidence type="ECO:0000256" key="1">
    <source>
        <dbReference type="ARBA" id="ARBA00004141"/>
    </source>
</evidence>
<evidence type="ECO:0000256" key="3">
    <source>
        <dbReference type="ARBA" id="ARBA00022676"/>
    </source>
</evidence>
<dbReference type="SUPFAM" id="SSF53448">
    <property type="entry name" value="Nucleotide-diphospho-sugar transferases"/>
    <property type="match status" value="1"/>
</dbReference>
<reference evidence="10 11" key="1">
    <citation type="submission" date="2016-10" db="EMBL/GenBank/DDBJ databases">
        <authorList>
            <person name="Varghese N."/>
            <person name="Submissions S."/>
        </authorList>
    </citation>
    <scope>NUCLEOTIDE SEQUENCE [LARGE SCALE GENOMIC DNA]</scope>
    <source>
        <strain evidence="10 11">BS2773</strain>
    </source>
</reference>
<feature type="domain" description="Glycosyltransferase 2-like" evidence="9">
    <location>
        <begin position="15"/>
        <end position="168"/>
    </location>
</feature>
<dbReference type="InterPro" id="IPR029044">
    <property type="entry name" value="Nucleotide-diphossugar_trans"/>
</dbReference>
<evidence type="ECO:0000256" key="7">
    <source>
        <dbReference type="ARBA" id="ARBA00023136"/>
    </source>
</evidence>
<evidence type="ECO:0000313" key="11">
    <source>
        <dbReference type="Proteomes" id="UP000182179"/>
    </source>
</evidence>
<keyword evidence="4" id="KW-0808">Transferase</keyword>
<keyword evidence="2" id="KW-1003">Cell membrane</keyword>
<keyword evidence="5 8" id="KW-0812">Transmembrane</keyword>
<accession>A0A1H5EE02</accession>
<keyword evidence="2" id="KW-0997">Cell inner membrane</keyword>
<evidence type="ECO:0000313" key="10">
    <source>
        <dbReference type="EMBL" id="SED89443.1"/>
    </source>
</evidence>
<evidence type="ECO:0000256" key="6">
    <source>
        <dbReference type="ARBA" id="ARBA00022989"/>
    </source>
</evidence>
<evidence type="ECO:0000259" key="9">
    <source>
        <dbReference type="Pfam" id="PF00535"/>
    </source>
</evidence>